<feature type="transmembrane region" description="Helical" evidence="5">
    <location>
        <begin position="199"/>
        <end position="218"/>
    </location>
</feature>
<dbReference type="AlphaFoldDB" id="A0A1I0QZE6"/>
<proteinExistence type="predicted"/>
<keyword evidence="4 5" id="KW-0472">Membrane</keyword>
<dbReference type="InterPro" id="IPR000620">
    <property type="entry name" value="EamA_dom"/>
</dbReference>
<accession>A0A1I0QZE6</accession>
<feature type="transmembrane region" description="Helical" evidence="5">
    <location>
        <begin position="89"/>
        <end position="110"/>
    </location>
</feature>
<feature type="transmembrane region" description="Helical" evidence="5">
    <location>
        <begin position="141"/>
        <end position="161"/>
    </location>
</feature>
<feature type="transmembrane region" description="Helical" evidence="5">
    <location>
        <begin position="7"/>
        <end position="26"/>
    </location>
</feature>
<keyword evidence="3 5" id="KW-1133">Transmembrane helix</keyword>
<dbReference type="PANTHER" id="PTHR22911:SF6">
    <property type="entry name" value="SOLUTE CARRIER FAMILY 35 MEMBER G1"/>
    <property type="match status" value="1"/>
</dbReference>
<evidence type="ECO:0000313" key="8">
    <source>
        <dbReference type="Proteomes" id="UP000199437"/>
    </source>
</evidence>
<dbReference type="Gene3D" id="1.10.3730.20">
    <property type="match status" value="1"/>
</dbReference>
<evidence type="ECO:0000256" key="4">
    <source>
        <dbReference type="ARBA" id="ARBA00023136"/>
    </source>
</evidence>
<keyword evidence="2 5" id="KW-0812">Transmembrane</keyword>
<protein>
    <submittedName>
        <fullName evidence="7">EamA domain-containing membrane protein RarD</fullName>
    </submittedName>
</protein>
<reference evidence="8" key="1">
    <citation type="submission" date="2016-10" db="EMBL/GenBank/DDBJ databases">
        <authorList>
            <person name="Varghese N."/>
            <person name="Submissions S."/>
        </authorList>
    </citation>
    <scope>NUCLEOTIDE SEQUENCE [LARGE SCALE GENOMIC DNA]</scope>
    <source>
        <strain evidence="8">CGMCC 1.12402</strain>
    </source>
</reference>
<dbReference type="InterPro" id="IPR037185">
    <property type="entry name" value="EmrE-like"/>
</dbReference>
<dbReference type="EMBL" id="FOIR01000002">
    <property type="protein sequence ID" value="SEW32996.1"/>
    <property type="molecule type" value="Genomic_DNA"/>
</dbReference>
<dbReference type="Pfam" id="PF00892">
    <property type="entry name" value="EamA"/>
    <property type="match status" value="2"/>
</dbReference>
<evidence type="ECO:0000259" key="6">
    <source>
        <dbReference type="Pfam" id="PF00892"/>
    </source>
</evidence>
<dbReference type="SUPFAM" id="SSF103481">
    <property type="entry name" value="Multidrug resistance efflux transporter EmrE"/>
    <property type="match status" value="2"/>
</dbReference>
<feature type="domain" description="EamA" evidence="6">
    <location>
        <begin position="4"/>
        <end position="132"/>
    </location>
</feature>
<dbReference type="PANTHER" id="PTHR22911">
    <property type="entry name" value="ACYL-MALONYL CONDENSING ENZYME-RELATED"/>
    <property type="match status" value="1"/>
</dbReference>
<keyword evidence="8" id="KW-1185">Reference proteome</keyword>
<dbReference type="GO" id="GO:0016020">
    <property type="term" value="C:membrane"/>
    <property type="evidence" value="ECO:0007669"/>
    <property type="project" value="UniProtKB-SubCell"/>
</dbReference>
<evidence type="ECO:0000256" key="3">
    <source>
        <dbReference type="ARBA" id="ARBA00022989"/>
    </source>
</evidence>
<evidence type="ECO:0000256" key="5">
    <source>
        <dbReference type="SAM" id="Phobius"/>
    </source>
</evidence>
<gene>
    <name evidence="7" type="ORF">SAMN05216290_2939</name>
</gene>
<feature type="transmembrane region" description="Helical" evidence="5">
    <location>
        <begin position="230"/>
        <end position="249"/>
    </location>
</feature>
<evidence type="ECO:0000313" key="7">
    <source>
        <dbReference type="EMBL" id="SEW32996.1"/>
    </source>
</evidence>
<feature type="transmembrane region" description="Helical" evidence="5">
    <location>
        <begin position="117"/>
        <end position="135"/>
    </location>
</feature>
<organism evidence="7 8">
    <name type="scientific">Roseivirga pacifica</name>
    <dbReference type="NCBI Taxonomy" id="1267423"/>
    <lineage>
        <taxon>Bacteria</taxon>
        <taxon>Pseudomonadati</taxon>
        <taxon>Bacteroidota</taxon>
        <taxon>Cytophagia</taxon>
        <taxon>Cytophagales</taxon>
        <taxon>Roseivirgaceae</taxon>
        <taxon>Roseivirga</taxon>
    </lineage>
</organism>
<comment type="subcellular location">
    <subcellularLocation>
        <location evidence="1">Membrane</location>
        <topology evidence="1">Multi-pass membrane protein</topology>
    </subcellularLocation>
</comment>
<feature type="transmembrane region" description="Helical" evidence="5">
    <location>
        <begin position="173"/>
        <end position="193"/>
    </location>
</feature>
<dbReference type="STRING" id="1267423.SAMN05216290_2939"/>
<feature type="transmembrane region" description="Helical" evidence="5">
    <location>
        <begin position="32"/>
        <end position="52"/>
    </location>
</feature>
<evidence type="ECO:0000256" key="1">
    <source>
        <dbReference type="ARBA" id="ARBA00004141"/>
    </source>
</evidence>
<feature type="domain" description="EamA" evidence="6">
    <location>
        <begin position="143"/>
        <end position="272"/>
    </location>
</feature>
<dbReference type="Proteomes" id="UP000199437">
    <property type="component" value="Unassembled WGS sequence"/>
</dbReference>
<evidence type="ECO:0000256" key="2">
    <source>
        <dbReference type="ARBA" id="ARBA00022692"/>
    </source>
</evidence>
<name>A0A1I0QZE6_9BACT</name>
<feature type="transmembrane region" description="Helical" evidence="5">
    <location>
        <begin position="64"/>
        <end position="83"/>
    </location>
</feature>
<sequence length="296" mass="33154">MLSKGVLYMLLATFIFAVMNVLVKYVDNIPAIEIILFRSIVSFVMSGVTLKMKSVPLLGKNKPILFIRGLAGALALMMFFTTLQEIPLASAVTIMFLGPIFTAMLGVWIVKEKVYPLQWVFFALSFAGILMIKGFDTRVTPFMALLGVGAAFFSGVAYNMIRKLKTSEHPLVIIFYFPLVTLPIVGTYSYFNWVMPQGWEWLLLIAIGVLTQFAQYFMTLSYQSESLSKVANINFVGIIYALGFGYVLFGETFNLLTYLGMTAVMLGVVLNVVYKNKQEKQENEALSDRLVHKGKV</sequence>
<feature type="transmembrane region" description="Helical" evidence="5">
    <location>
        <begin position="255"/>
        <end position="274"/>
    </location>
</feature>